<dbReference type="EMBL" id="JBJUIK010000007">
    <property type="protein sequence ID" value="KAL3523110.1"/>
    <property type="molecule type" value="Genomic_DNA"/>
</dbReference>
<organism evidence="2 3">
    <name type="scientific">Cinchona calisaya</name>
    <dbReference type="NCBI Taxonomy" id="153742"/>
    <lineage>
        <taxon>Eukaryota</taxon>
        <taxon>Viridiplantae</taxon>
        <taxon>Streptophyta</taxon>
        <taxon>Embryophyta</taxon>
        <taxon>Tracheophyta</taxon>
        <taxon>Spermatophyta</taxon>
        <taxon>Magnoliopsida</taxon>
        <taxon>eudicotyledons</taxon>
        <taxon>Gunneridae</taxon>
        <taxon>Pentapetalae</taxon>
        <taxon>asterids</taxon>
        <taxon>lamiids</taxon>
        <taxon>Gentianales</taxon>
        <taxon>Rubiaceae</taxon>
        <taxon>Cinchonoideae</taxon>
        <taxon>Cinchoneae</taxon>
        <taxon>Cinchona</taxon>
    </lineage>
</organism>
<accession>A0ABD2ZXZ5</accession>
<name>A0ABD2ZXZ5_9GENT</name>
<dbReference type="Proteomes" id="UP001630127">
    <property type="component" value="Unassembled WGS sequence"/>
</dbReference>
<proteinExistence type="predicted"/>
<reference evidence="2 3" key="1">
    <citation type="submission" date="2024-11" db="EMBL/GenBank/DDBJ databases">
        <title>A near-complete genome assembly of Cinchona calisaya.</title>
        <authorList>
            <person name="Lian D.C."/>
            <person name="Zhao X.W."/>
            <person name="Wei L."/>
        </authorList>
    </citation>
    <scope>NUCLEOTIDE SEQUENCE [LARGE SCALE GENOMIC DNA]</scope>
    <source>
        <tissue evidence="2">Nenye</tissue>
    </source>
</reference>
<evidence type="ECO:0000313" key="3">
    <source>
        <dbReference type="Proteomes" id="UP001630127"/>
    </source>
</evidence>
<keyword evidence="1" id="KW-0812">Transmembrane</keyword>
<keyword evidence="1" id="KW-0472">Membrane</keyword>
<comment type="caution">
    <text evidence="2">The sequence shown here is derived from an EMBL/GenBank/DDBJ whole genome shotgun (WGS) entry which is preliminary data.</text>
</comment>
<feature type="transmembrane region" description="Helical" evidence="1">
    <location>
        <begin position="26"/>
        <end position="45"/>
    </location>
</feature>
<evidence type="ECO:0000256" key="1">
    <source>
        <dbReference type="SAM" id="Phobius"/>
    </source>
</evidence>
<evidence type="ECO:0000313" key="2">
    <source>
        <dbReference type="EMBL" id="KAL3523110.1"/>
    </source>
</evidence>
<keyword evidence="3" id="KW-1185">Reference proteome</keyword>
<sequence>MRSDWKEMVFTVYHVTKSLDSMFEDCHFACLILYYIWILYLLFSLDLFDVEASSHMYAFYLSITIHHIRQVLANTICNKLPSLLLISGLHDLSQYQYACLWRVHPYSLLINRLHLLITDGKYS</sequence>
<gene>
    <name evidence="2" type="ORF">ACH5RR_015944</name>
</gene>
<keyword evidence="1" id="KW-1133">Transmembrane helix</keyword>
<dbReference type="AlphaFoldDB" id="A0ABD2ZXZ5"/>
<protein>
    <submittedName>
        <fullName evidence="2">Uncharacterized protein</fullName>
    </submittedName>
</protein>